<sequence length="222" mass="24998">MLENKRAVIFDMDGTLMDSMWMWQDIDIEYLGRFKIPLPEDLGVAIEGMGFTETAAYFKDTFGLPMGVEEIKADWNRMAYEKYARQVPLKPGARELLAELKGRGIRLGIATSNHIDLVRAALKNNGVGELFDCIRTSCDVARGKPAPDVYLSVAERLQTKPEQCLVFEDVPMGVLAGLNAGMTVCGVEDAHAADRRKQVKDLANYYIHDFYEVLDHTYEVLR</sequence>
<dbReference type="InterPro" id="IPR036412">
    <property type="entry name" value="HAD-like_sf"/>
</dbReference>
<dbReference type="SUPFAM" id="SSF56784">
    <property type="entry name" value="HAD-like"/>
    <property type="match status" value="1"/>
</dbReference>
<dbReference type="CDD" id="cd07505">
    <property type="entry name" value="HAD_BPGM-like"/>
    <property type="match status" value="1"/>
</dbReference>
<dbReference type="InterPro" id="IPR006439">
    <property type="entry name" value="HAD-SF_hydro_IA"/>
</dbReference>
<dbReference type="SFLD" id="SFLDG01129">
    <property type="entry name" value="C1.5:_HAD__Beta-PGM__Phosphata"/>
    <property type="match status" value="1"/>
</dbReference>
<dbReference type="PANTHER" id="PTHR18901">
    <property type="entry name" value="2-DEOXYGLUCOSE-6-PHOSPHATE PHOSPHATASE 2"/>
    <property type="match status" value="1"/>
</dbReference>
<dbReference type="SFLD" id="SFLDG01135">
    <property type="entry name" value="C1.5.6:_HAD__Beta-PGM__Phospha"/>
    <property type="match status" value="1"/>
</dbReference>
<evidence type="ECO:0000313" key="2">
    <source>
        <dbReference type="Proteomes" id="UP000886889"/>
    </source>
</evidence>
<dbReference type="InterPro" id="IPR023214">
    <property type="entry name" value="HAD_sf"/>
</dbReference>
<dbReference type="Proteomes" id="UP000886889">
    <property type="component" value="Unassembled WGS sequence"/>
</dbReference>
<gene>
    <name evidence="1" type="ORF">IAC80_06200</name>
</gene>
<dbReference type="InterPro" id="IPR041492">
    <property type="entry name" value="HAD_2"/>
</dbReference>
<reference evidence="1" key="1">
    <citation type="submission" date="2020-10" db="EMBL/GenBank/DDBJ databases">
        <authorList>
            <person name="Gilroy R."/>
        </authorList>
    </citation>
    <scope>NUCLEOTIDE SEQUENCE</scope>
    <source>
        <strain evidence="1">ChiBcec6-7307</strain>
    </source>
</reference>
<name>A0A9D1T8A1_9FIRM</name>
<dbReference type="SFLD" id="SFLDS00003">
    <property type="entry name" value="Haloacid_Dehalogenase"/>
    <property type="match status" value="1"/>
</dbReference>
<dbReference type="PRINTS" id="PR00413">
    <property type="entry name" value="HADHALOGNASE"/>
</dbReference>
<dbReference type="NCBIfam" id="TIGR01509">
    <property type="entry name" value="HAD-SF-IA-v3"/>
    <property type="match status" value="1"/>
</dbReference>
<dbReference type="GO" id="GO:0016791">
    <property type="term" value="F:phosphatase activity"/>
    <property type="evidence" value="ECO:0007669"/>
    <property type="project" value="TreeGrafter"/>
</dbReference>
<dbReference type="PANTHER" id="PTHR18901:SF38">
    <property type="entry name" value="PSEUDOURIDINE-5'-PHOSPHATASE"/>
    <property type="match status" value="1"/>
</dbReference>
<dbReference type="Pfam" id="PF13419">
    <property type="entry name" value="HAD_2"/>
    <property type="match status" value="1"/>
</dbReference>
<proteinExistence type="predicted"/>
<dbReference type="Gene3D" id="3.40.50.1000">
    <property type="entry name" value="HAD superfamily/HAD-like"/>
    <property type="match status" value="1"/>
</dbReference>
<reference evidence="1" key="2">
    <citation type="journal article" date="2021" name="PeerJ">
        <title>Extensive microbial diversity within the chicken gut microbiome revealed by metagenomics and culture.</title>
        <authorList>
            <person name="Gilroy R."/>
            <person name="Ravi A."/>
            <person name="Getino M."/>
            <person name="Pursley I."/>
            <person name="Horton D.L."/>
            <person name="Alikhan N.F."/>
            <person name="Baker D."/>
            <person name="Gharbi K."/>
            <person name="Hall N."/>
            <person name="Watson M."/>
            <person name="Adriaenssens E.M."/>
            <person name="Foster-Nyarko E."/>
            <person name="Jarju S."/>
            <person name="Secka A."/>
            <person name="Antonio M."/>
            <person name="Oren A."/>
            <person name="Chaudhuri R.R."/>
            <person name="La Ragione R."/>
            <person name="Hildebrand F."/>
            <person name="Pallen M.J."/>
        </authorList>
    </citation>
    <scope>NUCLEOTIDE SEQUENCE</scope>
    <source>
        <strain evidence="1">ChiBcec6-7307</strain>
    </source>
</reference>
<dbReference type="AlphaFoldDB" id="A0A9D1T8A1"/>
<evidence type="ECO:0000313" key="1">
    <source>
        <dbReference type="EMBL" id="HIV23514.1"/>
    </source>
</evidence>
<organism evidence="1 2">
    <name type="scientific">Candidatus Merdiplasma excrementigallinarum</name>
    <dbReference type="NCBI Taxonomy" id="2840864"/>
    <lineage>
        <taxon>Bacteria</taxon>
        <taxon>Bacillati</taxon>
        <taxon>Bacillota</taxon>
        <taxon>Clostridia</taxon>
        <taxon>Lachnospirales</taxon>
        <taxon>Lachnospiraceae</taxon>
        <taxon>Lachnospiraceae incertae sedis</taxon>
        <taxon>Candidatus Merdiplasma</taxon>
    </lineage>
</organism>
<comment type="caution">
    <text evidence="1">The sequence shown here is derived from an EMBL/GenBank/DDBJ whole genome shotgun (WGS) entry which is preliminary data.</text>
</comment>
<accession>A0A9D1T8A1</accession>
<protein>
    <submittedName>
        <fullName evidence="1">HAD family phosphatase</fullName>
    </submittedName>
</protein>
<dbReference type="Gene3D" id="1.10.150.240">
    <property type="entry name" value="Putative phosphatase, domain 2"/>
    <property type="match status" value="1"/>
</dbReference>
<dbReference type="InterPro" id="IPR023198">
    <property type="entry name" value="PGP-like_dom2"/>
</dbReference>
<dbReference type="EMBL" id="DVOS01000054">
    <property type="protein sequence ID" value="HIV23514.1"/>
    <property type="molecule type" value="Genomic_DNA"/>
</dbReference>